<dbReference type="PANTHER" id="PTHR15239">
    <property type="entry name" value="NUCLEAR EXPORT MEDIATOR FACTOR NEMF"/>
    <property type="match status" value="1"/>
</dbReference>
<dbReference type="KEGG" id="dbc:MFMK1_001892"/>
<dbReference type="GO" id="GO:0019843">
    <property type="term" value="F:rRNA binding"/>
    <property type="evidence" value="ECO:0007669"/>
    <property type="project" value="UniProtKB-UniRule"/>
</dbReference>
<dbReference type="FunFam" id="2.30.310.10:FF:000004">
    <property type="entry name" value="Fibronectin-binding protein A"/>
    <property type="match status" value="1"/>
</dbReference>
<name>A0AAU0UPE4_9FIRM</name>
<dbReference type="RefSeq" id="WP_366921492.1">
    <property type="nucleotide sequence ID" value="NZ_CP121694.1"/>
</dbReference>
<feature type="domain" description="NFACT RNA-binding" evidence="6">
    <location>
        <begin position="468"/>
        <end position="556"/>
    </location>
</feature>
<dbReference type="GO" id="GO:0043023">
    <property type="term" value="F:ribosomal large subunit binding"/>
    <property type="evidence" value="ECO:0007669"/>
    <property type="project" value="UniProtKB-UniRule"/>
</dbReference>
<dbReference type="GO" id="GO:1990112">
    <property type="term" value="C:RQC complex"/>
    <property type="evidence" value="ECO:0007669"/>
    <property type="project" value="TreeGrafter"/>
</dbReference>
<evidence type="ECO:0000256" key="5">
    <source>
        <dbReference type="HAMAP-Rule" id="MF_00844"/>
    </source>
</evidence>
<dbReference type="Pfam" id="PF05670">
    <property type="entry name" value="NFACT-R_1"/>
    <property type="match status" value="1"/>
</dbReference>
<evidence type="ECO:0000256" key="4">
    <source>
        <dbReference type="ARBA" id="ARBA00022917"/>
    </source>
</evidence>
<comment type="function">
    <text evidence="5">Key component of the ribosome quality control system (RQC), a ribosome-associated complex that mediates the extraction of incompletely synthesized nascent chains from stalled ribosomes and their subsequent degradation. RqcH recruits Ala-charged tRNA, and with RqcP directs the elongation of stalled nascent chains on 50S ribosomal subunits, leading to non-templated C-terminal alanine extensions (Ala tail). The Ala tail promotes nascent chain degradation. May add between 1 and at least 8 Ala residues. Binds to stalled 50S ribosomal subunits.</text>
</comment>
<organism evidence="7 8">
    <name type="scientific">Metallumcola ferriviriculae</name>
    <dbReference type="NCBI Taxonomy" id="3039180"/>
    <lineage>
        <taxon>Bacteria</taxon>
        <taxon>Bacillati</taxon>
        <taxon>Bacillota</taxon>
        <taxon>Clostridia</taxon>
        <taxon>Neomoorellales</taxon>
        <taxon>Desulfitibacteraceae</taxon>
        <taxon>Metallumcola</taxon>
    </lineage>
</organism>
<keyword evidence="1 5" id="KW-0820">tRNA-binding</keyword>
<accession>A0AAU0UPE4</accession>
<evidence type="ECO:0000256" key="2">
    <source>
        <dbReference type="ARBA" id="ARBA00022730"/>
    </source>
</evidence>
<keyword evidence="3 5" id="KW-0694">RNA-binding</keyword>
<dbReference type="PANTHER" id="PTHR15239:SF6">
    <property type="entry name" value="RIBOSOME QUALITY CONTROL COMPLEX SUBUNIT NEMF"/>
    <property type="match status" value="1"/>
</dbReference>
<keyword evidence="2 5" id="KW-0699">rRNA-binding</keyword>
<proteinExistence type="inferred from homology"/>
<sequence length="585" mass="66640">MAFDGLMLHVVTKELNKELVNGRIDKIYQPTKQMLLMHIRSGRENRRLLISAASDGARLHITEDHFTNPLQPPAFCMLLRKHLEGGRIVNFEQHGLERMVSLKIAAFDEFGEPTTRILQCELMGKHSNILLLNETMQIMDSAKRFSGATNHYREVLPGLPYIPPPAQEKLDPFSLTEDMMVEMLFRVGLDKQLHRALLIILAGFSPQSCKEAVDRADLSSTITVDQCGQYEFSRLWQSLQELLQEAKNNSYQPTLIRNKDGYTAYSIFNLQHLNGEKEQLPSANQALDRYFQAKRQEQQFKELRHLLQVQTEKAMSHTSKKIAINKQKLQDASDAEQMRLFGEIITANIYQMHRGQQELTAENFYTGESVTVPLKVNFSPSENAQRYFKRYAKAKQGGKIAANFLKKATNELDYLGSIHQAISTSDSLADLREIYQELLELALIEEKNTKNKKQKKKADIPYSQPRQYLSSDEIPIMVGKNNRQNDLITLKTAKPEHLWLHVKDIPGSHVIVLSDDVPQSTLEEAALLAAYFSKAQDSANVPVDYTLVKHVRKPRGAKPGMVIYDHQKTVYATPDLSLVQSLSHK</sequence>
<evidence type="ECO:0000313" key="8">
    <source>
        <dbReference type="Proteomes" id="UP001329915"/>
    </source>
</evidence>
<dbReference type="Gene3D" id="1.10.8.50">
    <property type="match status" value="1"/>
</dbReference>
<evidence type="ECO:0000256" key="3">
    <source>
        <dbReference type="ARBA" id="ARBA00022884"/>
    </source>
</evidence>
<dbReference type="GO" id="GO:0072344">
    <property type="term" value="P:rescue of stalled ribosome"/>
    <property type="evidence" value="ECO:0007669"/>
    <property type="project" value="UniProtKB-UniRule"/>
</dbReference>
<dbReference type="Pfam" id="PF05833">
    <property type="entry name" value="NFACT_N"/>
    <property type="match status" value="1"/>
</dbReference>
<comment type="subunit">
    <text evidence="5">Associates with stalled 50S ribosomal subunits. Binds to RqcP.</text>
</comment>
<dbReference type="HAMAP" id="MF_00844_B">
    <property type="entry name" value="RqcH_B"/>
    <property type="match status" value="1"/>
</dbReference>
<dbReference type="EMBL" id="CP121694">
    <property type="protein sequence ID" value="WRO22071.1"/>
    <property type="molecule type" value="Genomic_DNA"/>
</dbReference>
<comment type="similarity">
    <text evidence="5">Belongs to the NEMF family.</text>
</comment>
<keyword evidence="8" id="KW-1185">Reference proteome</keyword>
<evidence type="ECO:0000259" key="6">
    <source>
        <dbReference type="Pfam" id="PF05670"/>
    </source>
</evidence>
<evidence type="ECO:0000256" key="1">
    <source>
        <dbReference type="ARBA" id="ARBA00022555"/>
    </source>
</evidence>
<dbReference type="InterPro" id="IPR051608">
    <property type="entry name" value="RQC_Subunit_NEMF"/>
</dbReference>
<dbReference type="InterPro" id="IPR043682">
    <property type="entry name" value="RqcH_bacterial"/>
</dbReference>
<gene>
    <name evidence="5" type="primary">rqcH</name>
    <name evidence="7" type="ORF">MFMK1_001892</name>
</gene>
<dbReference type="Proteomes" id="UP001329915">
    <property type="component" value="Chromosome"/>
</dbReference>
<dbReference type="InterPro" id="IPR008532">
    <property type="entry name" value="NFACT_RNA-bd"/>
</dbReference>
<keyword evidence="4 5" id="KW-0648">Protein biosynthesis</keyword>
<reference evidence="7 8" key="1">
    <citation type="submission" date="2023-04" db="EMBL/GenBank/DDBJ databases">
        <authorList>
            <person name="Hsu D."/>
        </authorList>
    </citation>
    <scope>NUCLEOTIDE SEQUENCE [LARGE SCALE GENOMIC DNA]</scope>
    <source>
        <strain evidence="7 8">MK1</strain>
    </source>
</reference>
<dbReference type="GO" id="GO:0000049">
    <property type="term" value="F:tRNA binding"/>
    <property type="evidence" value="ECO:0007669"/>
    <property type="project" value="UniProtKB-UniRule"/>
</dbReference>
<dbReference type="Gene3D" id="2.30.310.10">
    <property type="entry name" value="ibrinogen binding protein from staphylococcus aureus domain"/>
    <property type="match status" value="1"/>
</dbReference>
<dbReference type="AlphaFoldDB" id="A0AAU0UPE4"/>
<evidence type="ECO:0000313" key="7">
    <source>
        <dbReference type="EMBL" id="WRO22071.1"/>
    </source>
</evidence>
<protein>
    <recommendedName>
        <fullName evidence="5">Rqc2 homolog RqcH</fullName>
        <shortName evidence="5">RqcH</shortName>
    </recommendedName>
</protein>